<keyword evidence="2" id="KW-0238">DNA-binding</keyword>
<protein>
    <submittedName>
        <fullName evidence="5">Helix-turn-helix transcriptional regulator</fullName>
    </submittedName>
</protein>
<evidence type="ECO:0000259" key="4">
    <source>
        <dbReference type="PROSITE" id="PS01124"/>
    </source>
</evidence>
<keyword evidence="1" id="KW-0805">Transcription regulation</keyword>
<dbReference type="EMBL" id="JBHSTQ010000006">
    <property type="protein sequence ID" value="MFC6386514.1"/>
    <property type="molecule type" value="Genomic_DNA"/>
</dbReference>
<evidence type="ECO:0000256" key="2">
    <source>
        <dbReference type="ARBA" id="ARBA00023125"/>
    </source>
</evidence>
<dbReference type="PROSITE" id="PS01124">
    <property type="entry name" value="HTH_ARAC_FAMILY_2"/>
    <property type="match status" value="1"/>
</dbReference>
<dbReference type="PANTHER" id="PTHR43280">
    <property type="entry name" value="ARAC-FAMILY TRANSCRIPTIONAL REGULATOR"/>
    <property type="match status" value="1"/>
</dbReference>
<evidence type="ECO:0000313" key="6">
    <source>
        <dbReference type="Proteomes" id="UP001596267"/>
    </source>
</evidence>
<dbReference type="SMART" id="SM00342">
    <property type="entry name" value="HTH_ARAC"/>
    <property type="match status" value="1"/>
</dbReference>
<name>A0ABW1WE78_9BACL</name>
<evidence type="ECO:0000256" key="1">
    <source>
        <dbReference type="ARBA" id="ARBA00023015"/>
    </source>
</evidence>
<dbReference type="InterPro" id="IPR009057">
    <property type="entry name" value="Homeodomain-like_sf"/>
</dbReference>
<dbReference type="InterPro" id="IPR018062">
    <property type="entry name" value="HTH_AraC-typ_CS"/>
</dbReference>
<dbReference type="Gene3D" id="1.10.10.60">
    <property type="entry name" value="Homeodomain-like"/>
    <property type="match status" value="1"/>
</dbReference>
<comment type="caution">
    <text evidence="5">The sequence shown here is derived from an EMBL/GenBank/DDBJ whole genome shotgun (WGS) entry which is preliminary data.</text>
</comment>
<sequence length="450" mass="52762">MLNDYPLLIIHLVPFSTDAYDSFYRNHADIVILDTSVLLPYENIIEQFKQCRWNYTVLLLSNNKQQHPDEDQCLYLDNNYFNKKMFANILNHIVLHTETMRQDRLKLAINWHGTHHLEIHPDTYCLAFIKTYANDQSITKNKLQQFTHQATTLCMLTEIFHTQNEALFYISRSSITKDFSLNLLGQLSSKLFGLDSAFIYQRNINWQQFGDHCLTLKHYQNYSVFFSGKIINLSERSGLNIHNLSLNHLNEQCHQLLKALLTADSSLARHLLQYIYLHLIKNSWSMKALVYVRTSLEFWGKLIHTPFDFSSYRSVESELDGLLQSPLLLPLHYQSSSLQKTLTATVLSICKNYASGWSLDQIAQDLCLNKIYLTRVFKQQFNYTILETIQMLRLLYAKYYLIFSKRTVSDISELLGFASVGYFSKFFKNNEGCTAMEFRKNNDLERELYL</sequence>
<dbReference type="SUPFAM" id="SSF46689">
    <property type="entry name" value="Homeodomain-like"/>
    <property type="match status" value="1"/>
</dbReference>
<feature type="domain" description="HTH araC/xylS-type" evidence="4">
    <location>
        <begin position="343"/>
        <end position="441"/>
    </location>
</feature>
<keyword evidence="6" id="KW-1185">Reference proteome</keyword>
<dbReference type="Proteomes" id="UP001596267">
    <property type="component" value="Unassembled WGS sequence"/>
</dbReference>
<proteinExistence type="predicted"/>
<dbReference type="PROSITE" id="PS00041">
    <property type="entry name" value="HTH_ARAC_FAMILY_1"/>
    <property type="match status" value="1"/>
</dbReference>
<evidence type="ECO:0000313" key="5">
    <source>
        <dbReference type="EMBL" id="MFC6386514.1"/>
    </source>
</evidence>
<dbReference type="RefSeq" id="WP_253054081.1">
    <property type="nucleotide sequence ID" value="NZ_JAMXWN010000006.1"/>
</dbReference>
<dbReference type="InterPro" id="IPR018060">
    <property type="entry name" value="HTH_AraC"/>
</dbReference>
<dbReference type="PANTHER" id="PTHR43280:SF2">
    <property type="entry name" value="HTH-TYPE TRANSCRIPTIONAL REGULATOR EXSA"/>
    <property type="match status" value="1"/>
</dbReference>
<accession>A0ABW1WE78</accession>
<evidence type="ECO:0000256" key="3">
    <source>
        <dbReference type="ARBA" id="ARBA00023163"/>
    </source>
</evidence>
<keyword evidence="3" id="KW-0804">Transcription</keyword>
<dbReference type="Pfam" id="PF12833">
    <property type="entry name" value="HTH_18"/>
    <property type="match status" value="1"/>
</dbReference>
<reference evidence="6" key="1">
    <citation type="journal article" date="2019" name="Int. J. Syst. Evol. Microbiol.">
        <title>The Global Catalogue of Microorganisms (GCM) 10K type strain sequencing project: providing services to taxonomists for standard genome sequencing and annotation.</title>
        <authorList>
            <consortium name="The Broad Institute Genomics Platform"/>
            <consortium name="The Broad Institute Genome Sequencing Center for Infectious Disease"/>
            <person name="Wu L."/>
            <person name="Ma J."/>
        </authorList>
    </citation>
    <scope>NUCLEOTIDE SEQUENCE [LARGE SCALE GENOMIC DNA]</scope>
    <source>
        <strain evidence="6">CCUG 42001</strain>
    </source>
</reference>
<gene>
    <name evidence="5" type="ORF">ACFP7A_07860</name>
</gene>
<organism evidence="5 6">
    <name type="scientific">Sporolactobacillus kofuensis</name>
    <dbReference type="NCBI Taxonomy" id="269672"/>
    <lineage>
        <taxon>Bacteria</taxon>
        <taxon>Bacillati</taxon>
        <taxon>Bacillota</taxon>
        <taxon>Bacilli</taxon>
        <taxon>Bacillales</taxon>
        <taxon>Sporolactobacillaceae</taxon>
        <taxon>Sporolactobacillus</taxon>
    </lineage>
</organism>